<evidence type="ECO:0000256" key="3">
    <source>
        <dbReference type="ARBA" id="ARBA00023002"/>
    </source>
</evidence>
<organism evidence="6 7">
    <name type="scientific">Streptomyces pseudovenezuelae</name>
    <dbReference type="NCBI Taxonomy" id="67350"/>
    <lineage>
        <taxon>Bacteria</taxon>
        <taxon>Bacillati</taxon>
        <taxon>Actinomycetota</taxon>
        <taxon>Actinomycetes</taxon>
        <taxon>Kitasatosporales</taxon>
        <taxon>Streptomycetaceae</taxon>
        <taxon>Streptomyces</taxon>
        <taxon>Streptomyces aurantiacus group</taxon>
    </lineage>
</organism>
<gene>
    <name evidence="6" type="ORF">M2283_002803</name>
</gene>
<keyword evidence="4 5" id="KW-0408">Iron</keyword>
<evidence type="ECO:0000313" key="7">
    <source>
        <dbReference type="Proteomes" id="UP001160499"/>
    </source>
</evidence>
<sequence>MVGEQGTGGNQAPYAAGLRTPAREYDGVALPVEGTLPPWLSGTLLRNGPACFEVGDRSFRHWFDGQAMIHRFHVAAAGDASGDADGDATGVTYTNRYLATPARTAALANGRITYGEFATDPCRSIFQRLFTLFTPPPPSGNTNVNIVQFGERTLALTETPLPVEFDPGTLETVGVQDYEDHLGAPVTTAHPHLEPGRGHLVNYSVRFARTCRYLIHRQRAESSALREVVAEKQVTHPSYMHSFAITPSYAVLVEFPYRVNPLALLLSGRPFIENYRWQPDDPTRITLLSLTDGTVAGEYEAPAMFAFHHINAYEEDGADGTVVLDLCAYPDPEIVQALYLDRLRSGGPVPQALPTRLRVDRRTGRVTVTRLSDEPLELPRIDYRRHNGHPYRYTYGVGSRDHGGGDFFDQLVKLDVSSGETLTWHEPGGYPGEPVFVAAPKDTGGDAGEDSGVILSVVLDSAAQSSYLLVLDAVSFTELARARVPQPVPFGFHGVFSRG</sequence>
<evidence type="ECO:0000256" key="2">
    <source>
        <dbReference type="ARBA" id="ARBA00022723"/>
    </source>
</evidence>
<evidence type="ECO:0000313" key="6">
    <source>
        <dbReference type="EMBL" id="MDH6215499.1"/>
    </source>
</evidence>
<name>A0ABT6LGT1_9ACTN</name>
<evidence type="ECO:0000256" key="5">
    <source>
        <dbReference type="RuleBase" id="RU364048"/>
    </source>
</evidence>
<proteinExistence type="inferred from homology"/>
<keyword evidence="7" id="KW-1185">Reference proteome</keyword>
<dbReference type="InterPro" id="IPR004294">
    <property type="entry name" value="Carotenoid_Oase"/>
</dbReference>
<accession>A0ABT6LGT1</accession>
<evidence type="ECO:0000256" key="4">
    <source>
        <dbReference type="ARBA" id="ARBA00023004"/>
    </source>
</evidence>
<dbReference type="EC" id="1.13.11.-" evidence="5"/>
<comment type="similarity">
    <text evidence="1 5">Belongs to the carotenoid oxygenase family.</text>
</comment>
<keyword evidence="5" id="KW-0223">Dioxygenase</keyword>
<dbReference type="GO" id="GO:0102076">
    <property type="term" value="F:beta,beta-carotene-9',10'-cleaving oxygenase activity"/>
    <property type="evidence" value="ECO:0007669"/>
    <property type="project" value="UniProtKB-EC"/>
</dbReference>
<dbReference type="Pfam" id="PF03055">
    <property type="entry name" value="RPE65"/>
    <property type="match status" value="1"/>
</dbReference>
<evidence type="ECO:0000256" key="1">
    <source>
        <dbReference type="ARBA" id="ARBA00006787"/>
    </source>
</evidence>
<dbReference type="Proteomes" id="UP001160499">
    <property type="component" value="Unassembled WGS sequence"/>
</dbReference>
<dbReference type="PANTHER" id="PTHR10543:SF24">
    <property type="entry name" value="CAROTENOID ISOMEROOXYGENASE"/>
    <property type="match status" value="1"/>
</dbReference>
<dbReference type="PANTHER" id="PTHR10543">
    <property type="entry name" value="BETA-CAROTENE DIOXYGENASE"/>
    <property type="match status" value="1"/>
</dbReference>
<reference evidence="6 7" key="1">
    <citation type="submission" date="2023-04" db="EMBL/GenBank/DDBJ databases">
        <title>Forest soil microbial communities from Buena Vista Peninsula, Colon Province, Panama.</title>
        <authorList>
            <person name="Bouskill N."/>
        </authorList>
    </citation>
    <scope>NUCLEOTIDE SEQUENCE [LARGE SCALE GENOMIC DNA]</scope>
    <source>
        <strain evidence="6 7">GGS1</strain>
    </source>
</reference>
<dbReference type="EMBL" id="JARXVH010000004">
    <property type="protein sequence ID" value="MDH6215499.1"/>
    <property type="molecule type" value="Genomic_DNA"/>
</dbReference>
<dbReference type="RefSeq" id="WP_280876487.1">
    <property type="nucleotide sequence ID" value="NZ_JARXVH010000004.1"/>
</dbReference>
<protein>
    <recommendedName>
        <fullName evidence="5">Dioxygenase</fullName>
        <ecNumber evidence="5">1.13.11.-</ecNumber>
    </recommendedName>
</protein>
<comment type="caution">
    <text evidence="6">The sequence shown here is derived from an EMBL/GenBank/DDBJ whole genome shotgun (WGS) entry which is preliminary data.</text>
</comment>
<comment type="cofactor">
    <cofactor evidence="5">
        <name>Fe(2+)</name>
        <dbReference type="ChEBI" id="CHEBI:29033"/>
    </cofactor>
    <text evidence="5">Binds 1 Fe(2+) ion per subunit.</text>
</comment>
<keyword evidence="2 5" id="KW-0479">Metal-binding</keyword>
<keyword evidence="3 5" id="KW-0560">Oxidoreductase</keyword>